<feature type="domain" description="Rhodanese" evidence="2">
    <location>
        <begin position="268"/>
        <end position="359"/>
    </location>
</feature>
<dbReference type="PANTHER" id="PTHR43084:SF1">
    <property type="entry name" value="PERSULFIDE DIOXYGENASE ETHE1, MITOCHONDRIAL"/>
    <property type="match status" value="1"/>
</dbReference>
<reference evidence="4" key="1">
    <citation type="journal article" date="2019" name="Int. J. Syst. Evol. Microbiol.">
        <title>The Global Catalogue of Microorganisms (GCM) 10K type strain sequencing project: providing services to taxonomists for standard genome sequencing and annotation.</title>
        <authorList>
            <consortium name="The Broad Institute Genomics Platform"/>
            <consortium name="The Broad Institute Genome Sequencing Center for Infectious Disease"/>
            <person name="Wu L."/>
            <person name="Ma J."/>
        </authorList>
    </citation>
    <scope>NUCLEOTIDE SEQUENCE [LARGE SCALE GENOMIC DNA]</scope>
    <source>
        <strain evidence="4">CCUG 62114</strain>
    </source>
</reference>
<dbReference type="Pfam" id="PF00581">
    <property type="entry name" value="Rhodanese"/>
    <property type="match status" value="2"/>
</dbReference>
<comment type="caution">
    <text evidence="3">The sequence shown here is derived from an EMBL/GenBank/DDBJ whole genome shotgun (WGS) entry which is preliminary data.</text>
</comment>
<accession>A0ABW3I5G7</accession>
<name>A0ABW3I5G7_9FLAO</name>
<evidence type="ECO:0000259" key="2">
    <source>
        <dbReference type="PROSITE" id="PS50206"/>
    </source>
</evidence>
<proteinExistence type="predicted"/>
<dbReference type="SUPFAM" id="SSF56281">
    <property type="entry name" value="Metallo-hydrolase/oxidoreductase"/>
    <property type="match status" value="1"/>
</dbReference>
<evidence type="ECO:0000313" key="4">
    <source>
        <dbReference type="Proteomes" id="UP001596997"/>
    </source>
</evidence>
<dbReference type="InterPro" id="IPR044528">
    <property type="entry name" value="POD-like_MBL-fold"/>
</dbReference>
<dbReference type="CDD" id="cd00158">
    <property type="entry name" value="RHOD"/>
    <property type="match status" value="2"/>
</dbReference>
<dbReference type="InterPro" id="IPR051682">
    <property type="entry name" value="Mito_Persulfide_Diox"/>
</dbReference>
<protein>
    <submittedName>
        <fullName evidence="3">Rhodanese-like domain-containing protein</fullName>
    </submittedName>
</protein>
<dbReference type="InterPro" id="IPR036873">
    <property type="entry name" value="Rhodanese-like_dom_sf"/>
</dbReference>
<dbReference type="SMART" id="SM00450">
    <property type="entry name" value="RHOD"/>
    <property type="match status" value="2"/>
</dbReference>
<dbReference type="PANTHER" id="PTHR43084">
    <property type="entry name" value="PERSULFIDE DIOXYGENASE ETHE1"/>
    <property type="match status" value="1"/>
</dbReference>
<dbReference type="CDD" id="cd07724">
    <property type="entry name" value="POD-like_MBL-fold"/>
    <property type="match status" value="1"/>
</dbReference>
<keyword evidence="4" id="KW-1185">Reference proteome</keyword>
<feature type="domain" description="Rhodanese" evidence="2">
    <location>
        <begin position="381"/>
        <end position="462"/>
    </location>
</feature>
<dbReference type="Pfam" id="PF00753">
    <property type="entry name" value="Lactamase_B"/>
    <property type="match status" value="1"/>
</dbReference>
<evidence type="ECO:0000256" key="1">
    <source>
        <dbReference type="ARBA" id="ARBA00022723"/>
    </source>
</evidence>
<dbReference type="SUPFAM" id="SSF52821">
    <property type="entry name" value="Rhodanese/Cell cycle control phosphatase"/>
    <property type="match status" value="2"/>
</dbReference>
<dbReference type="Gene3D" id="3.60.15.10">
    <property type="entry name" value="Ribonuclease Z/Hydroxyacylglutathione hydrolase-like"/>
    <property type="match status" value="1"/>
</dbReference>
<dbReference type="PROSITE" id="PS50206">
    <property type="entry name" value="RHODANESE_3"/>
    <property type="match status" value="2"/>
</dbReference>
<gene>
    <name evidence="3" type="ORF">ACFQ1O_13395</name>
</gene>
<keyword evidence="1" id="KW-0479">Metal-binding</keyword>
<dbReference type="RefSeq" id="WP_377716733.1">
    <property type="nucleotide sequence ID" value="NZ_JBHTJM010000010.1"/>
</dbReference>
<dbReference type="Gene3D" id="3.40.250.10">
    <property type="entry name" value="Rhodanese-like domain"/>
    <property type="match status" value="2"/>
</dbReference>
<organism evidence="3 4">
    <name type="scientific">Pseudofulvibacter geojedonensis</name>
    <dbReference type="NCBI Taxonomy" id="1123758"/>
    <lineage>
        <taxon>Bacteria</taxon>
        <taxon>Pseudomonadati</taxon>
        <taxon>Bacteroidota</taxon>
        <taxon>Flavobacteriia</taxon>
        <taxon>Flavobacteriales</taxon>
        <taxon>Flavobacteriaceae</taxon>
        <taxon>Pseudofulvibacter</taxon>
    </lineage>
</organism>
<dbReference type="InterPro" id="IPR036866">
    <property type="entry name" value="RibonucZ/Hydroxyglut_hydro"/>
</dbReference>
<dbReference type="EMBL" id="JBHTJM010000010">
    <property type="protein sequence ID" value="MFD0965006.1"/>
    <property type="molecule type" value="Genomic_DNA"/>
</dbReference>
<dbReference type="Proteomes" id="UP001596997">
    <property type="component" value="Unassembled WGS sequence"/>
</dbReference>
<dbReference type="InterPro" id="IPR001279">
    <property type="entry name" value="Metallo-B-lactamas"/>
</dbReference>
<sequence length="469" mass="51323">MTVEQLYTKCLAEAAYYIESNGEAVIIDPLRETQPYIDRAKQDNATIKYVFLTHFHADFVSGHVDLAQQTGATIVFGPNATTEFDIHSGTDGEEFKIGDVTLTLLHTPGHTMESSCYLLKDANGKETAVFTGDTLFIGDVGRPDLAVKSNLTTEDLAGHLYDSLRTKLMVLPDNVTVYPAHGAGSACGKNMSKETFDTLGNQKKVNYALQTDLSKEDFIKELTTGLATPPQYFPKNVAMNKGVNVQIDAIISKGTAALDAKTFAELAQQKDILVIDARSPQDYVKGSIEGAWYFGITGGFAPWVGTLIEDLNQKIIFIAPEGRESEVVTRLARVGYDNSLGYLEGGMQAWEEAGYAIDITESISAEDFEKEINEGKVENPLDVRKIGEYQAQHIEGITHLPLSTVHEHVKELDASKRYHIHCAGGYRSLIHASILKSNGIKNVVNIEGGFGAIKKTDIKTTSYVCPSEL</sequence>
<dbReference type="InterPro" id="IPR001763">
    <property type="entry name" value="Rhodanese-like_dom"/>
</dbReference>
<dbReference type="SMART" id="SM00849">
    <property type="entry name" value="Lactamase_B"/>
    <property type="match status" value="1"/>
</dbReference>
<evidence type="ECO:0000313" key="3">
    <source>
        <dbReference type="EMBL" id="MFD0965006.1"/>
    </source>
</evidence>